<accession>A0ABU9V089</accession>
<dbReference type="InterPro" id="IPR041460">
    <property type="entry name" value="Molybdopterin_N"/>
</dbReference>
<dbReference type="Gene3D" id="3.40.228.10">
    <property type="entry name" value="Dimethylsulfoxide Reductase, domain 2"/>
    <property type="match status" value="1"/>
</dbReference>
<comment type="similarity">
    <text evidence="2">Belongs to the prokaryotic molybdopterin-containing oxidoreductase family.</text>
</comment>
<proteinExistence type="inferred from homology"/>
<dbReference type="EMBL" id="JBCIVJ010000002">
    <property type="protein sequence ID" value="MEN0578058.1"/>
    <property type="molecule type" value="Genomic_DNA"/>
</dbReference>
<keyword evidence="10" id="KW-1185">Reference proteome</keyword>
<dbReference type="SUPFAM" id="SSF53706">
    <property type="entry name" value="Formate dehydrogenase/DMSO reductase, domains 1-3"/>
    <property type="match status" value="1"/>
</dbReference>
<gene>
    <name evidence="9" type="ORF">AAIG39_03415</name>
</gene>
<evidence type="ECO:0000256" key="1">
    <source>
        <dbReference type="ARBA" id="ARBA00001942"/>
    </source>
</evidence>
<feature type="domain" description="Molybdopterin dinucleotide-binding" evidence="7">
    <location>
        <begin position="619"/>
        <end position="735"/>
    </location>
</feature>
<feature type="domain" description="Molybdopterin oxidoreductase N-terminal" evidence="8">
    <location>
        <begin position="7"/>
        <end position="44"/>
    </location>
</feature>
<dbReference type="InterPro" id="IPR050612">
    <property type="entry name" value="Prok_Mopterin_Oxidored"/>
</dbReference>
<keyword evidence="3" id="KW-0500">Molybdenum</keyword>
<dbReference type="Pfam" id="PF00384">
    <property type="entry name" value="Molybdopterin"/>
    <property type="match status" value="1"/>
</dbReference>
<evidence type="ECO:0000259" key="6">
    <source>
        <dbReference type="Pfam" id="PF00384"/>
    </source>
</evidence>
<protein>
    <submittedName>
        <fullName evidence="9">Molybdopterin-dependent oxidoreductase</fullName>
    </submittedName>
</protein>
<evidence type="ECO:0000256" key="5">
    <source>
        <dbReference type="ARBA" id="ARBA00023002"/>
    </source>
</evidence>
<evidence type="ECO:0000256" key="2">
    <source>
        <dbReference type="ARBA" id="ARBA00010312"/>
    </source>
</evidence>
<sequence length="766" mass="84064">MSAPVPHSSHWGAFTARRVANALKITPFAADPDPSPLLENFTDALTHPARVTQPMVRRGWLEDGPGPDERRGADEYIAISWEQALGLAANELQRVAELHGPQAVFGGSYGWSSAGRFHHAQSQVHRFLNTTIGGYVRSVWSYSSAAASVILPHIVAPQDEISRRGVSWREIAEHSDIVLAFGGLALKNAQVASGGMSEHTERGYMQQAARRGARFISVSPLRSDLPEDAAGEWLSITPGTDAALILALLHTLYQQGRTDEDFLARYCTGWPTLVRYFQGEADGTVRNAAWAEAICGIPAGEIIALAQRLHGRRVLVTVAHALQRAQHGEQPVWLGLVLACALGQPGLPGGGYTYALGALGHYGKAFNRVSFPSLPQGTNGVEALIPVARIADMLLHPGEPFQFNGVERRYPHIRLAWWAGGNPFHHHQDLARLRRAFCRLDTLIVHEHSLTATARHADLILPATMTLEREDVGGAPTDRHLFAMHPVAKPHGEARDDFAIFRDIAARLGKEEAFTEGRSVREWLQHLYQQMQQKLVEIDHPVPDFDHFWQQGVLTLPQVDDGGRLMRRFRADPQANPLPTPDGKIQIFSAVIDRFGYADCPGHPVWREPDEQPNALHPLWLIANQPATRLHSQLDYGRYSAKHKRQGKEVCLMHPQDAAAREISEGDVVMLHNARGALLAVVSVSVNIKPGVVQLPTGAWYDPVDPKAERPLCRHGNPNVLTRDIGTSALAQGCSGQITVIQATRFTGDAGPVQAFSPLIPAATRE</sequence>
<comment type="cofactor">
    <cofactor evidence="1">
        <name>Mo-bis(molybdopterin guanine dinucleotide)</name>
        <dbReference type="ChEBI" id="CHEBI:60539"/>
    </cofactor>
</comment>
<evidence type="ECO:0000313" key="10">
    <source>
        <dbReference type="Proteomes" id="UP001411173"/>
    </source>
</evidence>
<dbReference type="Pfam" id="PF18364">
    <property type="entry name" value="Molybdopterin_N"/>
    <property type="match status" value="1"/>
</dbReference>
<dbReference type="PANTHER" id="PTHR43742">
    <property type="entry name" value="TRIMETHYLAMINE-N-OXIDE REDUCTASE"/>
    <property type="match status" value="1"/>
</dbReference>
<evidence type="ECO:0000256" key="4">
    <source>
        <dbReference type="ARBA" id="ARBA00022723"/>
    </source>
</evidence>
<dbReference type="Pfam" id="PF01568">
    <property type="entry name" value="Molydop_binding"/>
    <property type="match status" value="1"/>
</dbReference>
<evidence type="ECO:0000256" key="3">
    <source>
        <dbReference type="ARBA" id="ARBA00022505"/>
    </source>
</evidence>
<reference evidence="9 10" key="1">
    <citation type="submission" date="2024-02" db="EMBL/GenBank/DDBJ databases">
        <title>Whole genome of MDR Enterobacteriaceae from southern Thailand.</title>
        <authorList>
            <person name="Surachat K."/>
        </authorList>
    </citation>
    <scope>NUCLEOTIDE SEQUENCE [LARGE SCALE GENOMIC DNA]</scope>
    <source>
        <strain evidence="9 10">PSU_29</strain>
    </source>
</reference>
<dbReference type="CDD" id="cd02793">
    <property type="entry name" value="MopB_CT_DMSOR-BSOR-TMAOR"/>
    <property type="match status" value="1"/>
</dbReference>
<evidence type="ECO:0000259" key="7">
    <source>
        <dbReference type="Pfam" id="PF01568"/>
    </source>
</evidence>
<keyword evidence="5" id="KW-0560">Oxidoreductase</keyword>
<dbReference type="Gene3D" id="3.40.50.740">
    <property type="match status" value="1"/>
</dbReference>
<evidence type="ECO:0000259" key="8">
    <source>
        <dbReference type="Pfam" id="PF18364"/>
    </source>
</evidence>
<evidence type="ECO:0000313" key="9">
    <source>
        <dbReference type="EMBL" id="MEN0578058.1"/>
    </source>
</evidence>
<dbReference type="InterPro" id="IPR006657">
    <property type="entry name" value="MoPterin_dinucl-bd_dom"/>
</dbReference>
<dbReference type="Gene3D" id="2.40.40.20">
    <property type="match status" value="1"/>
</dbReference>
<dbReference type="Gene3D" id="3.90.55.10">
    <property type="entry name" value="Dimethylsulfoxide Reductase, domain 3"/>
    <property type="match status" value="1"/>
</dbReference>
<dbReference type="Proteomes" id="UP001411173">
    <property type="component" value="Unassembled WGS sequence"/>
</dbReference>
<dbReference type="SUPFAM" id="SSF50692">
    <property type="entry name" value="ADC-like"/>
    <property type="match status" value="1"/>
</dbReference>
<name>A0ABU9V089_9ENTR</name>
<dbReference type="PANTHER" id="PTHR43742:SF10">
    <property type="entry name" value="TRIMETHYLAMINE-N-OXIDE REDUCTASE 2"/>
    <property type="match status" value="1"/>
</dbReference>
<feature type="domain" description="Molybdopterin oxidoreductase" evidence="6">
    <location>
        <begin position="50"/>
        <end position="506"/>
    </location>
</feature>
<comment type="caution">
    <text evidence="9">The sequence shown here is derived from an EMBL/GenBank/DDBJ whole genome shotgun (WGS) entry which is preliminary data.</text>
</comment>
<organism evidence="9 10">
    <name type="scientific">Phytobacter palmae</name>
    <dbReference type="NCBI Taxonomy" id="1855371"/>
    <lineage>
        <taxon>Bacteria</taxon>
        <taxon>Pseudomonadati</taxon>
        <taxon>Pseudomonadota</taxon>
        <taxon>Gammaproteobacteria</taxon>
        <taxon>Enterobacterales</taxon>
        <taxon>Enterobacteriaceae</taxon>
        <taxon>Phytobacter</taxon>
    </lineage>
</organism>
<dbReference type="InterPro" id="IPR009010">
    <property type="entry name" value="Asp_de-COase-like_dom_sf"/>
</dbReference>
<dbReference type="InterPro" id="IPR041954">
    <property type="entry name" value="CT_DMSOR/BSOR/TMAOR"/>
</dbReference>
<keyword evidence="4" id="KW-0479">Metal-binding</keyword>
<dbReference type="RefSeq" id="WP_343193193.1">
    <property type="nucleotide sequence ID" value="NZ_JBCIVJ010000002.1"/>
</dbReference>
<dbReference type="InterPro" id="IPR006656">
    <property type="entry name" value="Mopterin_OxRdtase"/>
</dbReference>